<dbReference type="EMBL" id="MZ209302">
    <property type="protein sequence ID" value="QXO13158.1"/>
    <property type="molecule type" value="Genomic_DNA"/>
</dbReference>
<evidence type="ECO:0000313" key="2">
    <source>
        <dbReference type="Proteomes" id="UP000828207"/>
    </source>
</evidence>
<dbReference type="RefSeq" id="YP_010842788.1">
    <property type="nucleotide sequence ID" value="NC_079145.1"/>
</dbReference>
<dbReference type="Gene3D" id="3.30.920.30">
    <property type="entry name" value="Hypothetical protein"/>
    <property type="match status" value="1"/>
</dbReference>
<dbReference type="KEGG" id="vg:80559590"/>
<protein>
    <submittedName>
        <fullName evidence="1">HicA-like toxin</fullName>
    </submittedName>
</protein>
<dbReference type="Proteomes" id="UP000828207">
    <property type="component" value="Segment"/>
</dbReference>
<name>A0AAE7SKD0_9CAUD</name>
<keyword evidence="2" id="KW-1185">Reference proteome</keyword>
<proteinExistence type="predicted"/>
<reference evidence="1 2" key="1">
    <citation type="submission" date="2021-05" db="EMBL/GenBank/DDBJ databases">
        <authorList>
            <person name="Baker S."/>
            <person name="Berry C."/>
            <person name="Boyle S."/>
            <person name="Bradley W."/>
            <person name="Brown D."/>
            <person name="Doyle R."/>
            <person name="Edwards M."/>
            <person name="Filijan P."/>
            <person name="Harvey R."/>
            <person name="Hernandez-Ramos J."/>
            <person name="Huynh R."/>
            <person name="Keppelmann E."/>
            <person name="Mahoney J."/>
            <person name="Matthiesen J."/>
            <person name="Naquin D."/>
            <person name="Pearson A."/>
            <person name="Ramirez R.F."/>
            <person name="Rementeria N."/>
            <person name="Singleton Z."/>
            <person name="Smith K."/>
            <person name="Statley K."/>
            <person name="Thomas T."/>
            <person name="Trautner M."/>
            <person name="Vakili B."/>
            <person name="Austen M."/>
            <person name="Brown E."/>
            <person name="Edwards A."/>
            <person name="Garibay O.J."/>
            <person name="Goodwin S."/>
            <person name="Hlaing E."/>
            <person name="Hyndman S."/>
            <person name="Marchetti N."/>
            <person name="Marshall-Inman S."/>
            <person name="Mathis R."/>
            <person name="Medina L."/>
            <person name="Nicacio B."/>
            <person name="Park J."/>
            <person name="Sabanal H."/>
            <person name="Sheldon M."/>
            <person name="Solis K."/>
            <person name="Stargell G."/>
            <person name="Wardrop K."/>
            <person name="Yan S."/>
            <person name="Zamudio L."/>
            <person name="Schleif M.C."/>
            <person name="Hinz J.M."/>
            <person name="Davis W.B."/>
            <person name="Pollenz R.S."/>
            <person name="Garlena R.A."/>
            <person name="Russell D.A."/>
            <person name="Pope W.H."/>
            <person name="Jacobs-Sera D."/>
            <person name="Hatfull G.F."/>
        </authorList>
    </citation>
    <scope>NUCLEOTIDE SEQUENCE [LARGE SCALE GENOMIC DNA]</scope>
</reference>
<evidence type="ECO:0000313" key="1">
    <source>
        <dbReference type="EMBL" id="QXO13158.1"/>
    </source>
</evidence>
<gene>
    <name evidence="1" type="primary">61</name>
    <name evidence="1" type="ORF">SEA_JOJO24_61</name>
</gene>
<dbReference type="GeneID" id="80559590"/>
<accession>A0AAE7SKD0</accession>
<sequence>MKRRDLMKTLGQIAKAAGEELTTREGGSHTIVAIGDRKTPVPRHNEINELTARGIIKYMKGE</sequence>
<dbReference type="InterPro" id="IPR038570">
    <property type="entry name" value="HicA_sf"/>
</dbReference>
<organism evidence="1 2">
    <name type="scientific">Gordonia phage Jojo24</name>
    <dbReference type="NCBI Taxonomy" id="2859476"/>
    <lineage>
        <taxon>Viruses</taxon>
        <taxon>Duplodnaviria</taxon>
        <taxon>Heunggongvirae</taxon>
        <taxon>Uroviricota</taxon>
        <taxon>Caudoviricetes</taxon>
        <taxon>Santhisvirus</taxon>
        <taxon>Santhisvirus jojo24</taxon>
    </lineage>
</organism>